<keyword evidence="2" id="KW-0472">Membrane</keyword>
<organism evidence="3 4">
    <name type="scientific">Nitrososphaera gargensis (strain Ga9.2)</name>
    <dbReference type="NCBI Taxonomy" id="1237085"/>
    <lineage>
        <taxon>Archaea</taxon>
        <taxon>Nitrososphaerota</taxon>
        <taxon>Nitrososphaeria</taxon>
        <taxon>Nitrososphaerales</taxon>
        <taxon>Nitrososphaeraceae</taxon>
        <taxon>Nitrososphaera</taxon>
    </lineage>
</organism>
<feature type="compositionally biased region" description="Gly residues" evidence="1">
    <location>
        <begin position="376"/>
        <end position="390"/>
    </location>
</feature>
<evidence type="ECO:0000256" key="1">
    <source>
        <dbReference type="SAM" id="MobiDB-lite"/>
    </source>
</evidence>
<feature type="transmembrane region" description="Helical" evidence="2">
    <location>
        <begin position="542"/>
        <end position="565"/>
    </location>
</feature>
<keyword evidence="2" id="KW-1133">Transmembrane helix</keyword>
<evidence type="ECO:0000313" key="4">
    <source>
        <dbReference type="Proteomes" id="UP000008037"/>
    </source>
</evidence>
<dbReference type="NCBIfam" id="TIGR04296">
    <property type="entry name" value="PEFG-CTERM"/>
    <property type="match status" value="1"/>
</dbReference>
<evidence type="ECO:0000313" key="3">
    <source>
        <dbReference type="EMBL" id="AFU57902.1"/>
    </source>
</evidence>
<dbReference type="RefSeq" id="WP_015018444.1">
    <property type="nucleotide sequence ID" value="NC_018719.1"/>
</dbReference>
<dbReference type="BioCyc" id="CNIT1237085:G1324-958-MONOMER"/>
<feature type="region of interest" description="Disordered" evidence="1">
    <location>
        <begin position="371"/>
        <end position="421"/>
    </location>
</feature>
<dbReference type="GeneID" id="13795355"/>
<proteinExistence type="predicted"/>
<sequence>MQYPKLAKHKQLLGVIIAAVLLTVIFVPFQKANAFTVTTTLPNAVGGAINNSVSGENFQITINVEAGELISIQSITLILDNGLASVKTATFNSAGTRTGGSDTLVIGNQLTISSFTANGGYGYGYGLVSSGYSFTSPYTYAFNNYGYGYIGGNTGGYANAGVTNFVNGLIGPGQITITGKLRTADLDTATPHTLDVLIDTGAGGNNNDQLVAPQLGFNVNANNNLVSVSVNVSANTPVGVTVPSTGDKVSISFGGSASGAVVVEKKTLSAINSQFPGAFTSVGSSTASFNVGSSTANTIGEVFEFDLSATSYSGSVRVTVPYNSALLSSGQSPSIFKWTGSAWEQGTNVSSNSTHVTGTFTSLSPVVAGALTPASSGGGSSSGGGGGGRGPVIISPDGTTPTTEPIPQEGDGSGGGGTGAVQWQTFSLDVEGTSYNIQYNITNGSVEDMMLDIDNRRLVVSVTSTNEDGNLKLRLPREVIDSKSGADGKSGTDQPFTVFLGDGTAATSEEGTPTATIRQISINFPAGTEEIQILGTFAVPEFGGIAAIILALSIVGIIIATARYATRNNRFSSFRGRL</sequence>
<dbReference type="Proteomes" id="UP000008037">
    <property type="component" value="Chromosome"/>
</dbReference>
<dbReference type="HOGENOM" id="CLU_471465_0_0_2"/>
<dbReference type="EMBL" id="CP002408">
    <property type="protein sequence ID" value="AFU57902.1"/>
    <property type="molecule type" value="Genomic_DNA"/>
</dbReference>
<dbReference type="InterPro" id="IPR027560">
    <property type="entry name" value="PEFG-CTERM"/>
</dbReference>
<protein>
    <submittedName>
        <fullName evidence="3">Uncharacterized protein</fullName>
    </submittedName>
</protein>
<dbReference type="OrthoDB" id="11870at2157"/>
<reference evidence="3 4" key="1">
    <citation type="journal article" date="2012" name="Environ. Microbiol.">
        <title>The genome of the ammonia-oxidizing Candidatus Nitrososphaera gargensis: insights into metabolic versatility and environmental adaptations.</title>
        <authorList>
            <person name="Spang A."/>
            <person name="Poehlein A."/>
            <person name="Offre P."/>
            <person name="Zumbragel S."/>
            <person name="Haider S."/>
            <person name="Rychlik N."/>
            <person name="Nowka B."/>
            <person name="Schmeisser C."/>
            <person name="Lebedeva E.V."/>
            <person name="Rattei T."/>
            <person name="Bohm C."/>
            <person name="Schmid M."/>
            <person name="Galushko A."/>
            <person name="Hatzenpichler R."/>
            <person name="Weinmaier T."/>
            <person name="Daniel R."/>
            <person name="Schleper C."/>
            <person name="Spieck E."/>
            <person name="Streit W."/>
            <person name="Wagner M."/>
        </authorList>
    </citation>
    <scope>NUCLEOTIDE SEQUENCE [LARGE SCALE GENOMIC DNA]</scope>
    <source>
        <strain evidence="4">Ga9.2</strain>
    </source>
</reference>
<name>K0IIJ8_NITGG</name>
<feature type="transmembrane region" description="Helical" evidence="2">
    <location>
        <begin position="12"/>
        <end position="29"/>
    </location>
</feature>
<dbReference type="AlphaFoldDB" id="K0IIJ8"/>
<gene>
    <name evidence="3" type="ordered locus">Ngar_c09600</name>
</gene>
<dbReference type="KEGG" id="nga:Ngar_c09600"/>
<keyword evidence="2" id="KW-0812">Transmembrane</keyword>
<dbReference type="STRING" id="1237085.Ngar_c09600"/>
<accession>K0IIJ8</accession>
<keyword evidence="4" id="KW-1185">Reference proteome</keyword>
<evidence type="ECO:0000256" key="2">
    <source>
        <dbReference type="SAM" id="Phobius"/>
    </source>
</evidence>
<dbReference type="InParanoid" id="K0IIJ8"/>